<proteinExistence type="predicted"/>
<evidence type="ECO:0000313" key="2">
    <source>
        <dbReference type="Proteomes" id="UP000076532"/>
    </source>
</evidence>
<dbReference type="EMBL" id="KV417669">
    <property type="protein sequence ID" value="KZP11016.1"/>
    <property type="molecule type" value="Genomic_DNA"/>
</dbReference>
<evidence type="ECO:0000313" key="1">
    <source>
        <dbReference type="EMBL" id="KZP11016.1"/>
    </source>
</evidence>
<organism evidence="1 2">
    <name type="scientific">Athelia psychrophila</name>
    <dbReference type="NCBI Taxonomy" id="1759441"/>
    <lineage>
        <taxon>Eukaryota</taxon>
        <taxon>Fungi</taxon>
        <taxon>Dikarya</taxon>
        <taxon>Basidiomycota</taxon>
        <taxon>Agaricomycotina</taxon>
        <taxon>Agaricomycetes</taxon>
        <taxon>Agaricomycetidae</taxon>
        <taxon>Atheliales</taxon>
        <taxon>Atheliaceae</taxon>
        <taxon>Athelia</taxon>
    </lineage>
</organism>
<keyword evidence="2" id="KW-1185">Reference proteome</keyword>
<sequence length="107" mass="12426">MCTMIWTEQFSCFVGTKRQNCTVQQDPPFRVSSSLVDTYIFAFPHSLSSSSCYAFYPFCFPCLLSLSSLFAMRIRHLSFAFLARSQPTWMRFLTCRRFVDPIDAKTC</sequence>
<name>A0A165ZWX6_9AGAM</name>
<gene>
    <name evidence="1" type="ORF">FIBSPDRAFT_195367</name>
</gene>
<accession>A0A165ZWX6</accession>
<dbReference type="Proteomes" id="UP000076532">
    <property type="component" value="Unassembled WGS sequence"/>
</dbReference>
<reference evidence="1 2" key="1">
    <citation type="journal article" date="2016" name="Mol. Biol. Evol.">
        <title>Comparative Genomics of Early-Diverging Mushroom-Forming Fungi Provides Insights into the Origins of Lignocellulose Decay Capabilities.</title>
        <authorList>
            <person name="Nagy L.G."/>
            <person name="Riley R."/>
            <person name="Tritt A."/>
            <person name="Adam C."/>
            <person name="Daum C."/>
            <person name="Floudas D."/>
            <person name="Sun H."/>
            <person name="Yadav J.S."/>
            <person name="Pangilinan J."/>
            <person name="Larsson K.H."/>
            <person name="Matsuura K."/>
            <person name="Barry K."/>
            <person name="Labutti K."/>
            <person name="Kuo R."/>
            <person name="Ohm R.A."/>
            <person name="Bhattacharya S.S."/>
            <person name="Shirouzu T."/>
            <person name="Yoshinaga Y."/>
            <person name="Martin F.M."/>
            <person name="Grigoriev I.V."/>
            <person name="Hibbett D.S."/>
        </authorList>
    </citation>
    <scope>NUCLEOTIDE SEQUENCE [LARGE SCALE GENOMIC DNA]</scope>
    <source>
        <strain evidence="1 2">CBS 109695</strain>
    </source>
</reference>
<protein>
    <submittedName>
        <fullName evidence="1">Uncharacterized protein</fullName>
    </submittedName>
</protein>
<dbReference type="AlphaFoldDB" id="A0A165ZWX6"/>